<evidence type="ECO:0000313" key="6">
    <source>
        <dbReference type="EMBL" id="RHC19834.1"/>
    </source>
</evidence>
<proteinExistence type="inferred from homology"/>
<reference evidence="6 7" key="1">
    <citation type="submission" date="2018-08" db="EMBL/GenBank/DDBJ databases">
        <title>A genome reference for cultivated species of the human gut microbiota.</title>
        <authorList>
            <person name="Zou Y."/>
            <person name="Xue W."/>
            <person name="Luo G."/>
        </authorList>
    </citation>
    <scope>NUCLEOTIDE SEQUENCE [LARGE SCALE GENOMIC DNA]</scope>
    <source>
        <strain evidence="6 7">AM37-1AC</strain>
    </source>
</reference>
<evidence type="ECO:0000313" key="7">
    <source>
        <dbReference type="Proteomes" id="UP000283513"/>
    </source>
</evidence>
<dbReference type="Proteomes" id="UP000283513">
    <property type="component" value="Unassembled WGS sequence"/>
</dbReference>
<comment type="similarity">
    <text evidence="1">Belongs to the class IV-like SAM-binding methyltransferase superfamily. RNA methyltransferase TrmH family.</text>
</comment>
<sequence length="289" mass="32217">MITSTSNQQMKNLTLLMKKAKARNEQGVFVAEGRKMFLEAPVEWVKQVYVSESFYGTCTQGNMQDCMKSCTPKHGEEKLHRKVLERLNETGYEIVSDNVFKSVSDTQTPQGILCVIKKPEYALEKLIKGEQTHLLILESIQDPGNLGTMVRTGEGAGITGVIMNQTTVDLFNPKTIRSTMGSIYRVPFFITKDLAGTISSLKEQQVNVYAAHLKGTLSYDEPDYKKKTAFLIGNEGNGLSDEIADLADTYIKIPMQGQVESLNAAISASLLMYETGRQRRHGSTIKMER</sequence>
<dbReference type="SUPFAM" id="SSF75217">
    <property type="entry name" value="alpha/beta knot"/>
    <property type="match status" value="1"/>
</dbReference>
<dbReference type="InterPro" id="IPR029064">
    <property type="entry name" value="Ribosomal_eL30-like_sf"/>
</dbReference>
<dbReference type="InterPro" id="IPR029028">
    <property type="entry name" value="Alpha/beta_knot_MTases"/>
</dbReference>
<dbReference type="GO" id="GO:0006396">
    <property type="term" value="P:RNA processing"/>
    <property type="evidence" value="ECO:0007669"/>
    <property type="project" value="InterPro"/>
</dbReference>
<dbReference type="Gene3D" id="3.40.1280.10">
    <property type="match status" value="1"/>
</dbReference>
<name>A0A413ZC84_9FIRM</name>
<dbReference type="AlphaFoldDB" id="A0A413ZC84"/>
<evidence type="ECO:0000259" key="4">
    <source>
        <dbReference type="Pfam" id="PF00588"/>
    </source>
</evidence>
<dbReference type="Pfam" id="PF00588">
    <property type="entry name" value="SpoU_methylase"/>
    <property type="match status" value="1"/>
</dbReference>
<dbReference type="GO" id="GO:0032259">
    <property type="term" value="P:methylation"/>
    <property type="evidence" value="ECO:0007669"/>
    <property type="project" value="UniProtKB-KW"/>
</dbReference>
<organism evidence="6 7">
    <name type="scientific">Roseburia intestinalis</name>
    <dbReference type="NCBI Taxonomy" id="166486"/>
    <lineage>
        <taxon>Bacteria</taxon>
        <taxon>Bacillati</taxon>
        <taxon>Bacillota</taxon>
        <taxon>Clostridia</taxon>
        <taxon>Lachnospirales</taxon>
        <taxon>Lachnospiraceae</taxon>
        <taxon>Roseburia</taxon>
    </lineage>
</organism>
<gene>
    <name evidence="6" type="ORF">DW856_02915</name>
</gene>
<evidence type="ECO:0000256" key="1">
    <source>
        <dbReference type="ARBA" id="ARBA00007228"/>
    </source>
</evidence>
<dbReference type="CDD" id="cd18095">
    <property type="entry name" value="SpoU-like_rRNA-MTase"/>
    <property type="match status" value="1"/>
</dbReference>
<dbReference type="PANTHER" id="PTHR43191">
    <property type="entry name" value="RRNA METHYLTRANSFERASE 3"/>
    <property type="match status" value="1"/>
</dbReference>
<evidence type="ECO:0000256" key="2">
    <source>
        <dbReference type="ARBA" id="ARBA00022603"/>
    </source>
</evidence>
<dbReference type="Gene3D" id="3.30.1330.30">
    <property type="match status" value="1"/>
</dbReference>
<dbReference type="InterPro" id="IPR001537">
    <property type="entry name" value="SpoU_MeTrfase"/>
</dbReference>
<dbReference type="EMBL" id="QSHO01000002">
    <property type="protein sequence ID" value="RHC19834.1"/>
    <property type="molecule type" value="Genomic_DNA"/>
</dbReference>
<keyword evidence="2 6" id="KW-0489">Methyltransferase</keyword>
<feature type="domain" description="tRNA/rRNA methyltransferase SpoU type" evidence="4">
    <location>
        <begin position="134"/>
        <end position="273"/>
    </location>
</feature>
<feature type="domain" description="MRM3-like substrate binding" evidence="5">
    <location>
        <begin position="7"/>
        <end position="113"/>
    </location>
</feature>
<keyword evidence="3 6" id="KW-0808">Transferase</keyword>
<evidence type="ECO:0000259" key="5">
    <source>
        <dbReference type="Pfam" id="PF22435"/>
    </source>
</evidence>
<dbReference type="PANTHER" id="PTHR43191:SF2">
    <property type="entry name" value="RRNA METHYLTRANSFERASE 3, MITOCHONDRIAL"/>
    <property type="match status" value="1"/>
</dbReference>
<dbReference type="InterPro" id="IPR053888">
    <property type="entry name" value="MRM3-like_sub_bind"/>
</dbReference>
<dbReference type="RefSeq" id="WP_118597102.1">
    <property type="nucleotide sequence ID" value="NZ_QSHO01000002.1"/>
</dbReference>
<dbReference type="InterPro" id="IPR029026">
    <property type="entry name" value="tRNA_m1G_MTases_N"/>
</dbReference>
<comment type="caution">
    <text evidence="6">The sequence shown here is derived from an EMBL/GenBank/DDBJ whole genome shotgun (WGS) entry which is preliminary data.</text>
</comment>
<dbReference type="GO" id="GO:0003723">
    <property type="term" value="F:RNA binding"/>
    <property type="evidence" value="ECO:0007669"/>
    <property type="project" value="InterPro"/>
</dbReference>
<dbReference type="SUPFAM" id="SSF55315">
    <property type="entry name" value="L30e-like"/>
    <property type="match status" value="1"/>
</dbReference>
<dbReference type="InterPro" id="IPR051259">
    <property type="entry name" value="rRNA_Methyltransferase"/>
</dbReference>
<accession>A0A413ZC84</accession>
<protein>
    <submittedName>
        <fullName evidence="6">RNA methyltransferase</fullName>
    </submittedName>
</protein>
<dbReference type="Pfam" id="PF22435">
    <property type="entry name" value="MRM3-like_sub_bind"/>
    <property type="match status" value="1"/>
</dbReference>
<evidence type="ECO:0000256" key="3">
    <source>
        <dbReference type="ARBA" id="ARBA00022679"/>
    </source>
</evidence>
<dbReference type="GO" id="GO:0008173">
    <property type="term" value="F:RNA methyltransferase activity"/>
    <property type="evidence" value="ECO:0007669"/>
    <property type="project" value="InterPro"/>
</dbReference>